<name>A0A7W9PIT4_9NOCA</name>
<accession>A0A7W9PIT4</accession>
<dbReference type="Proteomes" id="UP000540412">
    <property type="component" value="Unassembled WGS sequence"/>
</dbReference>
<evidence type="ECO:0000256" key="1">
    <source>
        <dbReference type="ARBA" id="ARBA00007534"/>
    </source>
</evidence>
<dbReference type="EMBL" id="JACHIT010000002">
    <property type="protein sequence ID" value="MBB5916880.1"/>
    <property type="molecule type" value="Genomic_DNA"/>
</dbReference>
<keyword evidence="3" id="KW-0378">Hydrolase</keyword>
<evidence type="ECO:0000313" key="6">
    <source>
        <dbReference type="EMBL" id="MBB5916880.1"/>
    </source>
</evidence>
<sequence>MSPTTSSARAMIAALTASCATAITGMTGIAGPAAAQAVPIGPGCPALFVLAVQGTGQSAPDADPTADTGVLGAVLGPVVATVPGLVQRAYIGYDAGFGGAVPGGGTAPYATSVADAVDRLTTASADVVAACPDTMQATVGYSQGAQAVSAFAQRVGAGEGPVAPEKVAAVALYSDPDRPAEAGVFPGRPGQTVPDAAPGTDGAAVSGVVVAGGPAPGSGIAADGADFGALAGRVAEICVAGDLACSAPDHAALLRFAAELAARADLRDPIAAVGSVNALLAGALGDAWTTIRLHDFTIDGATAGYAPQESLAQRLIDAADPRTPAPTPDDRAAADARWGQLTAVVAADPLRLLPALAGQLSAAVGQLGTDNADLVDPAVWARFADTVGLHNGYAATGQLASGIAWLVATAHDLTGSRP</sequence>
<keyword evidence="2" id="KW-0719">Serine esterase</keyword>
<evidence type="ECO:0000256" key="5">
    <source>
        <dbReference type="SAM" id="SignalP"/>
    </source>
</evidence>
<comment type="caution">
    <text evidence="6">The sequence shown here is derived from an EMBL/GenBank/DDBJ whole genome shotgun (WGS) entry which is preliminary data.</text>
</comment>
<feature type="chain" id="PRO_5030809126" description="Cutinase" evidence="5">
    <location>
        <begin position="23"/>
        <end position="418"/>
    </location>
</feature>
<feature type="signal peptide" evidence="5">
    <location>
        <begin position="1"/>
        <end position="22"/>
    </location>
</feature>
<dbReference type="RefSeq" id="WP_246461649.1">
    <property type="nucleotide sequence ID" value="NZ_JACHIT010000002.1"/>
</dbReference>
<dbReference type="AlphaFoldDB" id="A0A7W9PIT4"/>
<dbReference type="PANTHER" id="PTHR33630:SF9">
    <property type="entry name" value="CUTINASE 4"/>
    <property type="match status" value="1"/>
</dbReference>
<comment type="similarity">
    <text evidence="1">Belongs to the cutinase family.</text>
</comment>
<keyword evidence="7" id="KW-1185">Reference proteome</keyword>
<gene>
    <name evidence="6" type="ORF">BJY24_005792</name>
</gene>
<dbReference type="SUPFAM" id="SSF53474">
    <property type="entry name" value="alpha/beta-Hydrolases"/>
    <property type="match status" value="1"/>
</dbReference>
<dbReference type="InterPro" id="IPR029058">
    <property type="entry name" value="AB_hydrolase_fold"/>
</dbReference>
<dbReference type="Pfam" id="PF01083">
    <property type="entry name" value="Cutinase"/>
    <property type="match status" value="1"/>
</dbReference>
<protein>
    <recommendedName>
        <fullName evidence="8">Cutinase</fullName>
    </recommendedName>
</protein>
<proteinExistence type="inferred from homology"/>
<keyword evidence="4" id="KW-1015">Disulfide bond</keyword>
<evidence type="ECO:0000256" key="3">
    <source>
        <dbReference type="ARBA" id="ARBA00022801"/>
    </source>
</evidence>
<dbReference type="Gene3D" id="3.40.50.1820">
    <property type="entry name" value="alpha/beta hydrolase"/>
    <property type="match status" value="1"/>
</dbReference>
<dbReference type="PANTHER" id="PTHR33630">
    <property type="entry name" value="CUTINASE RV1984C-RELATED-RELATED"/>
    <property type="match status" value="1"/>
</dbReference>
<evidence type="ECO:0000313" key="7">
    <source>
        <dbReference type="Proteomes" id="UP000540412"/>
    </source>
</evidence>
<reference evidence="6 7" key="1">
    <citation type="submission" date="2020-08" db="EMBL/GenBank/DDBJ databases">
        <title>Sequencing the genomes of 1000 actinobacteria strains.</title>
        <authorList>
            <person name="Klenk H.-P."/>
        </authorList>
    </citation>
    <scope>NUCLEOTIDE SEQUENCE [LARGE SCALE GENOMIC DNA]</scope>
    <source>
        <strain evidence="6 7">DSM 43582</strain>
    </source>
</reference>
<dbReference type="SMART" id="SM01110">
    <property type="entry name" value="Cutinase"/>
    <property type="match status" value="1"/>
</dbReference>
<evidence type="ECO:0000256" key="4">
    <source>
        <dbReference type="ARBA" id="ARBA00023157"/>
    </source>
</evidence>
<organism evidence="6 7">
    <name type="scientific">Nocardia transvalensis</name>
    <dbReference type="NCBI Taxonomy" id="37333"/>
    <lineage>
        <taxon>Bacteria</taxon>
        <taxon>Bacillati</taxon>
        <taxon>Actinomycetota</taxon>
        <taxon>Actinomycetes</taxon>
        <taxon>Mycobacteriales</taxon>
        <taxon>Nocardiaceae</taxon>
        <taxon>Nocardia</taxon>
    </lineage>
</organism>
<dbReference type="GO" id="GO:0052689">
    <property type="term" value="F:carboxylic ester hydrolase activity"/>
    <property type="evidence" value="ECO:0007669"/>
    <property type="project" value="UniProtKB-KW"/>
</dbReference>
<evidence type="ECO:0000256" key="2">
    <source>
        <dbReference type="ARBA" id="ARBA00022487"/>
    </source>
</evidence>
<keyword evidence="5" id="KW-0732">Signal</keyword>
<evidence type="ECO:0008006" key="8">
    <source>
        <dbReference type="Google" id="ProtNLM"/>
    </source>
</evidence>
<dbReference type="InterPro" id="IPR000675">
    <property type="entry name" value="Cutinase/axe"/>
</dbReference>